<sequence>MKIKAILFITVFLLSIPIMMVSASEIIIEDANTTWDTTTAYSPDMTNITSNVTPRILVEYANNIYRINLTPSTNLLNVTNSVTPRILTEYANTIYRNNLTPSTNLLNVTNSVTPRILVEYANSIYRNDLKDIPTDLANLANEVSSRIIIEYANSNYDKQLNFPEEPINETTPPENHFPITNAHGPYSANINEHIQFYGSGTDPDGDTIIAYAWDFNGDNITDSTLQNPTYSWSSAGTYYPTLKVQDEKGAWSLPDDCTVLITTPLSYDGTLSGVYPQPHYSTGETVNIGVDIKNTGNSAETYDLHLVVHDKHDALVYDDTIGSISLSSGAKTSEEFAISPLSIGHFSFIAYLNSSNSGSVYDDMQSDFKVLDTQAILIAEDDADSLMEAAHDELDEMVFIVSDTTFETIKSLTWDVLKDALFDTIIGKIFTPRQLTHPGMDLDPEDIAKACEKLVNAGDELNEVASKTDDSHLKNKLREEFMVYAVPEKIAVERRDNDFVKNIIDKPFTRNDKIIQLFNIGRENVRSASESAWFTITVGINGLLPGGERSYYITLQEERDLYESIKKAFAWVSMGIVIVVLIAAVLFAIGTVGFGVIAEIPFLITVLKAFFVVEKAAFAAIVVLMLITLPNITPEVPLRHDTTLDAIESVISHQTTSTASVLSITSTSQLSFDKEAKITIAVDKSASRTSEPIIRIVVSPDGRIIDMNLHQTNPYTSNYETLSSSLRLPHQPGKYKILAMTSNDIMKSSVKQVETTQTAPNISVSISTDKQFYNSTEIVTITANFTNAASEKLGNLTFSIDILNTTYNNTGFLEINANSSKIETLSFVPVNNGTYKATVTLFAGLYIVGSAETGFTVENGTGVSVNIDSKEVYDPSVNVTANFTVTNIGTELYQGNIAITTVDTLNDYLEVYNSIEPLSFNESEEKDLVCIILPKEGSIPSIYRSYLEIDNSTYIVPFTVAANGTIFITVQTDMLIYLSSESVNVNISVKDVAFNATNATLNLTLTDPNGNKTYFDVTGSYGNYSMIISPDNKSVNGTYNILVNGTKDGYRVYSDQTFFIVNERTKLRCDIPHVIQLNTTDTINLFVETDSNQTVKDAFVRLTGCGFNETRTTDENGLVVFGTGSMNKTGVIEANVEKGGYGSFIGKMEIISKNEPPIAECFIATAAYGTPLHEDIDVLRDFRDEYLMTNPIGRTFVEIYYTTSPPIADVIKENKGVRTVIREGLVKPLVYISRVFVG</sequence>
<evidence type="ECO:0000256" key="1">
    <source>
        <dbReference type="SAM" id="Phobius"/>
    </source>
</evidence>
<evidence type="ECO:0000313" key="3">
    <source>
        <dbReference type="EMBL" id="CAD6494362.1"/>
    </source>
</evidence>
<dbReference type="Pfam" id="PF18911">
    <property type="entry name" value="PKD_4"/>
    <property type="match status" value="1"/>
</dbReference>
<dbReference type="SUPFAM" id="SSF49299">
    <property type="entry name" value="PKD domain"/>
    <property type="match status" value="1"/>
</dbReference>
<comment type="caution">
    <text evidence="3">The sequence shown here is derived from an EMBL/GenBank/DDBJ whole genome shotgun (WGS) entry which is preliminary data.</text>
</comment>
<dbReference type="AlphaFoldDB" id="A0A811TF84"/>
<name>A0A811TF84_9EURY</name>
<proteinExistence type="predicted"/>
<evidence type="ECO:0000259" key="2">
    <source>
        <dbReference type="PROSITE" id="PS50093"/>
    </source>
</evidence>
<dbReference type="InterPro" id="IPR022409">
    <property type="entry name" value="PKD/Chitinase_dom"/>
</dbReference>
<dbReference type="Gene3D" id="2.60.40.10">
    <property type="entry name" value="Immunoglobulins"/>
    <property type="match status" value="1"/>
</dbReference>
<keyword evidence="1" id="KW-0812">Transmembrane</keyword>
<dbReference type="InterPro" id="IPR013783">
    <property type="entry name" value="Ig-like_fold"/>
</dbReference>
<keyword evidence="1" id="KW-1133">Transmembrane helix</keyword>
<dbReference type="PROSITE" id="PS50093">
    <property type="entry name" value="PKD"/>
    <property type="match status" value="1"/>
</dbReference>
<dbReference type="NCBIfam" id="NF041770">
    <property type="entry name" value="CFI_box_CTERM"/>
    <property type="match status" value="1"/>
</dbReference>
<protein>
    <recommendedName>
        <fullName evidence="2">PKD domain-containing protein</fullName>
    </recommendedName>
</protein>
<dbReference type="EMBL" id="CAJHIR010000045">
    <property type="protein sequence ID" value="CAD6494362.1"/>
    <property type="molecule type" value="Genomic_DNA"/>
</dbReference>
<dbReference type="SMART" id="SM00089">
    <property type="entry name" value="PKD"/>
    <property type="match status" value="1"/>
</dbReference>
<dbReference type="CDD" id="cd00146">
    <property type="entry name" value="PKD"/>
    <property type="match status" value="1"/>
</dbReference>
<accession>A0A811TF84</accession>
<dbReference type="InterPro" id="IPR035986">
    <property type="entry name" value="PKD_dom_sf"/>
</dbReference>
<evidence type="ECO:0000313" key="4">
    <source>
        <dbReference type="Proteomes" id="UP000612009"/>
    </source>
</evidence>
<dbReference type="Proteomes" id="UP000612009">
    <property type="component" value="Unassembled WGS sequence"/>
</dbReference>
<organism evidence="3 4">
    <name type="scientific">Candidatus Argoarchaeum ethanivorans</name>
    <dbReference type="NCBI Taxonomy" id="2608793"/>
    <lineage>
        <taxon>Archaea</taxon>
        <taxon>Methanobacteriati</taxon>
        <taxon>Methanobacteriota</taxon>
        <taxon>Stenosarchaea group</taxon>
        <taxon>Methanomicrobia</taxon>
        <taxon>Methanosarcinales</taxon>
        <taxon>Methanosarcinales incertae sedis</taxon>
        <taxon>GOM Arc I cluster</taxon>
        <taxon>Candidatus Argoarchaeum</taxon>
    </lineage>
</organism>
<dbReference type="InterPro" id="IPR000601">
    <property type="entry name" value="PKD_dom"/>
</dbReference>
<feature type="domain" description="PKD" evidence="2">
    <location>
        <begin position="177"/>
        <end position="249"/>
    </location>
</feature>
<dbReference type="InterPro" id="IPR049886">
    <property type="entry name" value="CFI_box_CTERM_dom"/>
</dbReference>
<feature type="transmembrane region" description="Helical" evidence="1">
    <location>
        <begin position="609"/>
        <end position="629"/>
    </location>
</feature>
<feature type="transmembrane region" description="Helical" evidence="1">
    <location>
        <begin position="568"/>
        <end position="597"/>
    </location>
</feature>
<reference evidence="3" key="1">
    <citation type="submission" date="2020-10" db="EMBL/GenBank/DDBJ databases">
        <authorList>
            <person name="Hahn C.J."/>
            <person name="Laso-Perez R."/>
            <person name="Vulcano F."/>
            <person name="Vaziourakis K.-M."/>
            <person name="Stokke R."/>
            <person name="Steen I.H."/>
            <person name="Teske A."/>
            <person name="Boetius A."/>
            <person name="Liebeke M."/>
            <person name="Amann R."/>
            <person name="Knittel K."/>
        </authorList>
    </citation>
    <scope>NUCLEOTIDE SEQUENCE</scope>
    <source>
        <strain evidence="3">Gfbio:e3339647-f889-4370-9287-4fb5cb688e4c:AG392J18_GoMArc1</strain>
    </source>
</reference>
<gene>
    <name evidence="3" type="ORF">LAKADJCE_00721</name>
</gene>
<keyword evidence="1" id="KW-0472">Membrane</keyword>